<evidence type="ECO:0000256" key="2">
    <source>
        <dbReference type="ARBA" id="ARBA00005811"/>
    </source>
</evidence>
<dbReference type="Proteomes" id="UP000253032">
    <property type="component" value="Unassembled WGS sequence"/>
</dbReference>
<dbReference type="GO" id="GO:0022857">
    <property type="term" value="F:transmembrane transporter activity"/>
    <property type="evidence" value="ECO:0007669"/>
    <property type="project" value="InterPro"/>
</dbReference>
<dbReference type="EMBL" id="QOPC01000016">
    <property type="protein sequence ID" value="RCL37874.1"/>
    <property type="molecule type" value="Genomic_DNA"/>
</dbReference>
<proteinExistence type="inferred from homology"/>
<sequence>MRRNAISSAVQEEEAEINMTPMLDVVFIMLIFFIVTANFIKEPGLEINRPESDTSETQENAAILIAIGASGEIWMDGRRIDARQVKANVVKLLADNPQGSVVIQADEKAMADTIIKVMDGSREAGVYNISLASEPK</sequence>
<comment type="similarity">
    <text evidence="2 7">Belongs to the ExbD/TolR family.</text>
</comment>
<dbReference type="InterPro" id="IPR003400">
    <property type="entry name" value="ExbD"/>
</dbReference>
<reference evidence="9 10" key="1">
    <citation type="journal article" date="2018" name="Microbiome">
        <title>Fine metagenomic profile of the Mediterranean stratified and mixed water columns revealed by assembly and recruitment.</title>
        <authorList>
            <person name="Haro-Moreno J.M."/>
            <person name="Lopez-Perez M."/>
            <person name="De La Torre J.R."/>
            <person name="Picazo A."/>
            <person name="Camacho A."/>
            <person name="Rodriguez-Valera F."/>
        </authorList>
    </citation>
    <scope>NUCLEOTIDE SEQUENCE [LARGE SCALE GENOMIC DNA]</scope>
    <source>
        <strain evidence="9">MED-G84</strain>
    </source>
</reference>
<evidence type="ECO:0000313" key="10">
    <source>
        <dbReference type="Proteomes" id="UP000253032"/>
    </source>
</evidence>
<dbReference type="PANTHER" id="PTHR30558">
    <property type="entry name" value="EXBD MEMBRANE COMPONENT OF PMF-DRIVEN MACROMOLECULE IMPORT SYSTEM"/>
    <property type="match status" value="1"/>
</dbReference>
<keyword evidence="3" id="KW-1003">Cell membrane</keyword>
<keyword evidence="7" id="KW-0813">Transport</keyword>
<comment type="subcellular location">
    <subcellularLocation>
        <location evidence="1">Cell membrane</location>
        <topology evidence="1">Single-pass membrane protein</topology>
    </subcellularLocation>
    <subcellularLocation>
        <location evidence="7">Cell membrane</location>
        <topology evidence="7">Single-pass type II membrane protein</topology>
    </subcellularLocation>
</comment>
<keyword evidence="4 7" id="KW-0812">Transmembrane</keyword>
<dbReference type="Gene3D" id="3.30.420.270">
    <property type="match status" value="1"/>
</dbReference>
<evidence type="ECO:0000256" key="1">
    <source>
        <dbReference type="ARBA" id="ARBA00004162"/>
    </source>
</evidence>
<accession>A0A368BLV7</accession>
<dbReference type="GO" id="GO:0005886">
    <property type="term" value="C:plasma membrane"/>
    <property type="evidence" value="ECO:0007669"/>
    <property type="project" value="UniProtKB-SubCell"/>
</dbReference>
<feature type="transmembrane region" description="Helical" evidence="8">
    <location>
        <begin position="21"/>
        <end position="40"/>
    </location>
</feature>
<name>A0A368BLV7_9GAMM</name>
<dbReference type="AlphaFoldDB" id="A0A368BLV7"/>
<keyword evidence="5 8" id="KW-1133">Transmembrane helix</keyword>
<evidence type="ECO:0000256" key="4">
    <source>
        <dbReference type="ARBA" id="ARBA00022692"/>
    </source>
</evidence>
<keyword evidence="6 8" id="KW-0472">Membrane</keyword>
<keyword evidence="7" id="KW-0653">Protein transport</keyword>
<evidence type="ECO:0000256" key="5">
    <source>
        <dbReference type="ARBA" id="ARBA00022989"/>
    </source>
</evidence>
<evidence type="ECO:0000256" key="6">
    <source>
        <dbReference type="ARBA" id="ARBA00023136"/>
    </source>
</evidence>
<evidence type="ECO:0000256" key="3">
    <source>
        <dbReference type="ARBA" id="ARBA00022475"/>
    </source>
</evidence>
<evidence type="ECO:0000256" key="7">
    <source>
        <dbReference type="RuleBase" id="RU003879"/>
    </source>
</evidence>
<organism evidence="9 10">
    <name type="scientific">SAR86 cluster bacterium</name>
    <dbReference type="NCBI Taxonomy" id="2030880"/>
    <lineage>
        <taxon>Bacteria</taxon>
        <taxon>Pseudomonadati</taxon>
        <taxon>Pseudomonadota</taxon>
        <taxon>Gammaproteobacteria</taxon>
        <taxon>SAR86 cluster</taxon>
    </lineage>
</organism>
<comment type="caution">
    <text evidence="9">The sequence shown here is derived from an EMBL/GenBank/DDBJ whole genome shotgun (WGS) entry which is preliminary data.</text>
</comment>
<evidence type="ECO:0000256" key="8">
    <source>
        <dbReference type="SAM" id="Phobius"/>
    </source>
</evidence>
<gene>
    <name evidence="9" type="ORF">DBW98_03240</name>
</gene>
<protein>
    <submittedName>
        <fullName evidence="9">Biopolymer transporter ExbD</fullName>
    </submittedName>
</protein>
<evidence type="ECO:0000313" key="9">
    <source>
        <dbReference type="EMBL" id="RCL37874.1"/>
    </source>
</evidence>
<dbReference type="GO" id="GO:0015031">
    <property type="term" value="P:protein transport"/>
    <property type="evidence" value="ECO:0007669"/>
    <property type="project" value="UniProtKB-KW"/>
</dbReference>
<dbReference type="Pfam" id="PF02472">
    <property type="entry name" value="ExbD"/>
    <property type="match status" value="1"/>
</dbReference>
<dbReference type="PANTHER" id="PTHR30558:SF13">
    <property type="entry name" value="BIOPOLYMER TRANSPORT PROTEIN EXBD2"/>
    <property type="match status" value="1"/>
</dbReference>